<dbReference type="PANTHER" id="PTHR11228">
    <property type="entry name" value="RADICAL SAM DOMAIN PROTEIN"/>
    <property type="match status" value="1"/>
</dbReference>
<dbReference type="GO" id="GO:0046872">
    <property type="term" value="F:metal ion binding"/>
    <property type="evidence" value="ECO:0007669"/>
    <property type="project" value="UniProtKB-KW"/>
</dbReference>
<dbReference type="InterPro" id="IPR007197">
    <property type="entry name" value="rSAM"/>
</dbReference>
<accession>A0A6H2H1S0</accession>
<dbReference type="PROSITE" id="PS51918">
    <property type="entry name" value="RADICAL_SAM"/>
    <property type="match status" value="1"/>
</dbReference>
<dbReference type="AlphaFoldDB" id="A0A6H2H1S0"/>
<evidence type="ECO:0000313" key="6">
    <source>
        <dbReference type="EMBL" id="QJC53597.1"/>
    </source>
</evidence>
<gene>
    <name evidence="6" type="ORF">HGI30_20035</name>
</gene>
<keyword evidence="3" id="KW-0408">Iron</keyword>
<dbReference type="SFLD" id="SFLDS00029">
    <property type="entry name" value="Radical_SAM"/>
    <property type="match status" value="1"/>
</dbReference>
<keyword evidence="4" id="KW-0411">Iron-sulfur</keyword>
<keyword evidence="7" id="KW-1185">Reference proteome</keyword>
<keyword evidence="2" id="KW-0479">Metal-binding</keyword>
<evidence type="ECO:0000313" key="7">
    <source>
        <dbReference type="Proteomes" id="UP000502136"/>
    </source>
</evidence>
<dbReference type="Proteomes" id="UP000502136">
    <property type="component" value="Chromosome"/>
</dbReference>
<dbReference type="GO" id="GO:0003824">
    <property type="term" value="F:catalytic activity"/>
    <property type="evidence" value="ECO:0007669"/>
    <property type="project" value="InterPro"/>
</dbReference>
<dbReference type="Pfam" id="PF04055">
    <property type="entry name" value="Radical_SAM"/>
    <property type="match status" value="1"/>
</dbReference>
<dbReference type="RefSeq" id="WP_168909134.1">
    <property type="nucleotide sequence ID" value="NZ_CP051428.1"/>
</dbReference>
<dbReference type="EMBL" id="CP051428">
    <property type="protein sequence ID" value="QJC53597.1"/>
    <property type="molecule type" value="Genomic_DNA"/>
</dbReference>
<evidence type="ECO:0000256" key="2">
    <source>
        <dbReference type="ARBA" id="ARBA00022723"/>
    </source>
</evidence>
<sequence>MDLSYLHSISKRQGELLRNHLLKRFEAREAKTGLSIVYDLTYMCNQACPGCCVSAIAYKKGKDITMEQHGSSHEGVMQILGKIKEYVDTRPGMDFFIDFGGGELTLRPDWKQILRAASEMFGPDSVGMNTNGTRVRVEDMKEISPYVSYIGISIDGMEQYHNKWRRTVEGGNSFEKSMALIRDMLQDEELERKLDITTVPTKNNLDEIPALMRYLHEQGIQNYSVHRAMQVGRFWSKDDLLPSKEDYFRLLTRIVETNEELGMNVHLHHSIESIYTALLLERNTYYEGNLGNPDRKASLGIDPIGRIFFDPWCTVEPWDKLAKSSLLDENMTFESILREHGGIQDLVDGYCRKEIRCKGCSVGCSGGNRIAAAANHIRSVYQLKGKEVTKEQLLAAMDSVDPACPLYIDSETFASPDMEALRTAREQWSSPAVPAGAAQ</sequence>
<dbReference type="InterPro" id="IPR058240">
    <property type="entry name" value="rSAM_sf"/>
</dbReference>
<name>A0A6H2H1S0_9BACL</name>
<keyword evidence="1" id="KW-0949">S-adenosyl-L-methionine</keyword>
<dbReference type="KEGG" id="palr:HGI30_20035"/>
<dbReference type="GO" id="GO:0051536">
    <property type="term" value="F:iron-sulfur cluster binding"/>
    <property type="evidence" value="ECO:0007669"/>
    <property type="project" value="UniProtKB-KW"/>
</dbReference>
<reference evidence="6 7" key="1">
    <citation type="submission" date="2020-04" db="EMBL/GenBank/DDBJ databases">
        <title>Novel Paenibacillus strain UniB2 isolated from commercial digestive syrup.</title>
        <authorList>
            <person name="Thorat V."/>
            <person name="Kirdat K."/>
            <person name="Tiwarekar B."/>
            <person name="Yadav A."/>
        </authorList>
    </citation>
    <scope>NUCLEOTIDE SEQUENCE [LARGE SCALE GENOMIC DNA]</scope>
    <source>
        <strain evidence="6 7">UniB2</strain>
    </source>
</reference>
<evidence type="ECO:0000256" key="1">
    <source>
        <dbReference type="ARBA" id="ARBA00022691"/>
    </source>
</evidence>
<dbReference type="SUPFAM" id="SSF102114">
    <property type="entry name" value="Radical SAM enzymes"/>
    <property type="match status" value="1"/>
</dbReference>
<evidence type="ECO:0000259" key="5">
    <source>
        <dbReference type="PROSITE" id="PS51918"/>
    </source>
</evidence>
<dbReference type="SFLD" id="SFLDG01067">
    <property type="entry name" value="SPASM/twitch_domain_containing"/>
    <property type="match status" value="1"/>
</dbReference>
<dbReference type="PANTHER" id="PTHR11228:SF7">
    <property type="entry name" value="PQQA PEPTIDE CYCLASE"/>
    <property type="match status" value="1"/>
</dbReference>
<proteinExistence type="predicted"/>
<dbReference type="Gene3D" id="3.20.20.70">
    <property type="entry name" value="Aldolase class I"/>
    <property type="match status" value="1"/>
</dbReference>
<protein>
    <submittedName>
        <fullName evidence="6">Radical SAM protein</fullName>
    </submittedName>
</protein>
<dbReference type="InterPro" id="IPR050377">
    <property type="entry name" value="Radical_SAM_PqqE_MftC-like"/>
</dbReference>
<dbReference type="InterPro" id="IPR013785">
    <property type="entry name" value="Aldolase_TIM"/>
</dbReference>
<dbReference type="CDD" id="cd01335">
    <property type="entry name" value="Radical_SAM"/>
    <property type="match status" value="1"/>
</dbReference>
<feature type="domain" description="Radical SAM core" evidence="5">
    <location>
        <begin position="28"/>
        <end position="260"/>
    </location>
</feature>
<evidence type="ECO:0000256" key="3">
    <source>
        <dbReference type="ARBA" id="ARBA00023004"/>
    </source>
</evidence>
<organism evidence="6 7">
    <name type="scientific">Paenibacillus albicereus</name>
    <dbReference type="NCBI Taxonomy" id="2726185"/>
    <lineage>
        <taxon>Bacteria</taxon>
        <taxon>Bacillati</taxon>
        <taxon>Bacillota</taxon>
        <taxon>Bacilli</taxon>
        <taxon>Bacillales</taxon>
        <taxon>Paenibacillaceae</taxon>
        <taxon>Paenibacillus</taxon>
    </lineage>
</organism>
<evidence type="ECO:0000256" key="4">
    <source>
        <dbReference type="ARBA" id="ARBA00023014"/>
    </source>
</evidence>